<protein>
    <submittedName>
        <fullName evidence="3">Uncharacterized protein LOC109487017 isoform X3</fullName>
    </submittedName>
</protein>
<evidence type="ECO:0000313" key="3">
    <source>
        <dbReference type="RefSeq" id="XP_019646496.1"/>
    </source>
</evidence>
<evidence type="ECO:0000256" key="1">
    <source>
        <dbReference type="SAM" id="MobiDB-lite"/>
    </source>
</evidence>
<gene>
    <name evidence="3" type="primary">LOC109487017</name>
</gene>
<dbReference type="Proteomes" id="UP000515135">
    <property type="component" value="Unplaced"/>
</dbReference>
<dbReference type="Gene3D" id="1.10.533.10">
    <property type="entry name" value="Death Domain, Fas"/>
    <property type="match status" value="1"/>
</dbReference>
<feature type="region of interest" description="Disordered" evidence="1">
    <location>
        <begin position="1"/>
        <end position="30"/>
    </location>
</feature>
<accession>A0A6P5AWU6</accession>
<dbReference type="GeneID" id="109487017"/>
<feature type="compositionally biased region" description="Basic and acidic residues" evidence="1">
    <location>
        <begin position="21"/>
        <end position="30"/>
    </location>
</feature>
<reference evidence="3" key="1">
    <citation type="submission" date="2025-08" db="UniProtKB">
        <authorList>
            <consortium name="RefSeq"/>
        </authorList>
    </citation>
    <scope>IDENTIFICATION</scope>
    <source>
        <tissue evidence="3">Gonad</tissue>
    </source>
</reference>
<organism evidence="2 3">
    <name type="scientific">Branchiostoma belcheri</name>
    <name type="common">Amphioxus</name>
    <dbReference type="NCBI Taxonomy" id="7741"/>
    <lineage>
        <taxon>Eukaryota</taxon>
        <taxon>Metazoa</taxon>
        <taxon>Chordata</taxon>
        <taxon>Cephalochordata</taxon>
        <taxon>Leptocardii</taxon>
        <taxon>Amphioxiformes</taxon>
        <taxon>Branchiostomatidae</taxon>
        <taxon>Branchiostoma</taxon>
    </lineage>
</organism>
<feature type="compositionally biased region" description="Polar residues" evidence="1">
    <location>
        <begin position="186"/>
        <end position="206"/>
    </location>
</feature>
<dbReference type="RefSeq" id="XP_019646496.1">
    <property type="nucleotide sequence ID" value="XM_019790937.1"/>
</dbReference>
<name>A0A6P5AWU6_BRABE</name>
<evidence type="ECO:0000313" key="2">
    <source>
        <dbReference type="Proteomes" id="UP000515135"/>
    </source>
</evidence>
<feature type="compositionally biased region" description="Polar residues" evidence="1">
    <location>
        <begin position="10"/>
        <end position="20"/>
    </location>
</feature>
<keyword evidence="2" id="KW-1185">Reference proteome</keyword>
<dbReference type="InterPro" id="IPR011029">
    <property type="entry name" value="DEATH-like_dom_sf"/>
</dbReference>
<feature type="region of interest" description="Disordered" evidence="1">
    <location>
        <begin position="180"/>
        <end position="206"/>
    </location>
</feature>
<dbReference type="AlphaFoldDB" id="A0A6P5AWU6"/>
<dbReference type="OrthoDB" id="10000268at2759"/>
<proteinExistence type="predicted"/>
<sequence>MDGENENGRRASTSSENGTSTDRRKSEDREAYVERMRKWYLEMWHSEAKKVKQQGDEMKMIEDSLIDYFTMVAKAGVSWGPLAIAMGLSSIDLAVIRRDCKTIDQQIKWVLMKWRHIMKKKGRSGNVDADSVINCLERNKAYGALKHLNENVLKELGKEWIDTRPAELIEAQALTDLHGKEIPGATWSQDDPSTSTVDSEIPSESR</sequence>